<keyword evidence="1" id="KW-1185">Reference proteome</keyword>
<name>A0A915DBL7_9BILA</name>
<dbReference type="AlphaFoldDB" id="A0A915DBL7"/>
<dbReference type="Proteomes" id="UP000887574">
    <property type="component" value="Unplaced"/>
</dbReference>
<reference evidence="2" key="1">
    <citation type="submission" date="2022-11" db="UniProtKB">
        <authorList>
            <consortium name="WormBaseParasite"/>
        </authorList>
    </citation>
    <scope>IDENTIFICATION</scope>
</reference>
<dbReference type="Gene3D" id="2.20.25.240">
    <property type="match status" value="1"/>
</dbReference>
<sequence length="210" mass="24021">MASRSDDECDVFSNSSIEENENEILSNQVPERGVIGRVPCKKSIQLGPRFIASERNQLVMVYSGYKLYQKELTNIFDESNRILHTEVTYRCRKPKCRKRIWMKIPIGATEQIYDRETVESHNHDGDPLQMEVDVAVDQALKLAIQNPMATNRSIIAAVTEGMADEVRFLFDTSTFGVKLSRFKEASFYCQHLINCVTSSEIVSRWSNQST</sequence>
<proteinExistence type="predicted"/>
<evidence type="ECO:0000313" key="1">
    <source>
        <dbReference type="Proteomes" id="UP000887574"/>
    </source>
</evidence>
<dbReference type="WBParaSite" id="jg18194">
    <property type="protein sequence ID" value="jg18194"/>
    <property type="gene ID" value="jg18194"/>
</dbReference>
<accession>A0A915DBL7</accession>
<protein>
    <submittedName>
        <fullName evidence="2">FLYWCH-type domain-containing protein</fullName>
    </submittedName>
</protein>
<organism evidence="1 2">
    <name type="scientific">Ditylenchus dipsaci</name>
    <dbReference type="NCBI Taxonomy" id="166011"/>
    <lineage>
        <taxon>Eukaryota</taxon>
        <taxon>Metazoa</taxon>
        <taxon>Ecdysozoa</taxon>
        <taxon>Nematoda</taxon>
        <taxon>Chromadorea</taxon>
        <taxon>Rhabditida</taxon>
        <taxon>Tylenchina</taxon>
        <taxon>Tylenchomorpha</taxon>
        <taxon>Sphaerularioidea</taxon>
        <taxon>Anguinidae</taxon>
        <taxon>Anguininae</taxon>
        <taxon>Ditylenchus</taxon>
    </lineage>
</organism>
<evidence type="ECO:0000313" key="2">
    <source>
        <dbReference type="WBParaSite" id="jg18194"/>
    </source>
</evidence>